<sequence>MRISFQNMFPAINVANVKLKDCRRVVLFHLIEEESPEGESADGSAVAKQRVEVRQYAIKATPVGIDKKVRRLIQSKIPNLNKVQDIADYIAGNANATTSVDAASDSEPEDGSNAVVQLAQNYVGKGNKSQGKSALKLVELGPRLCLELVKVEQGLAAGTVMYHAHIKKTPEEAKAIIEKAEYKVRLKNQRRQEQERNVERKRKAAEEKREAKKKRKQEREDAAMDDLRNPLNENDAFEDTNNLLDDDDDDIDEMEDPVDDASISDDDNHGYSD</sequence>
<evidence type="ECO:0000259" key="2">
    <source>
        <dbReference type="PROSITE" id="PS50833"/>
    </source>
</evidence>
<feature type="domain" description="Brix" evidence="2">
    <location>
        <begin position="1"/>
        <end position="157"/>
    </location>
</feature>
<dbReference type="GO" id="GO:0019843">
    <property type="term" value="F:rRNA binding"/>
    <property type="evidence" value="ECO:0007669"/>
    <property type="project" value="InterPro"/>
</dbReference>
<dbReference type="PANTHER" id="PTHR12661">
    <property type="entry name" value="PETER PAN-RELATED"/>
    <property type="match status" value="1"/>
</dbReference>
<keyword evidence="4" id="KW-1185">Reference proteome</keyword>
<evidence type="ECO:0000313" key="3">
    <source>
        <dbReference type="EMBL" id="VEU44162.1"/>
    </source>
</evidence>
<dbReference type="GO" id="GO:0006364">
    <property type="term" value="P:rRNA processing"/>
    <property type="evidence" value="ECO:0007669"/>
    <property type="project" value="InterPro"/>
</dbReference>
<dbReference type="OrthoDB" id="10261452at2759"/>
<organism evidence="3 4">
    <name type="scientific">Pseudo-nitzschia multistriata</name>
    <dbReference type="NCBI Taxonomy" id="183589"/>
    <lineage>
        <taxon>Eukaryota</taxon>
        <taxon>Sar</taxon>
        <taxon>Stramenopiles</taxon>
        <taxon>Ochrophyta</taxon>
        <taxon>Bacillariophyta</taxon>
        <taxon>Bacillariophyceae</taxon>
        <taxon>Bacillariophycidae</taxon>
        <taxon>Bacillariales</taxon>
        <taxon>Bacillariaceae</taxon>
        <taxon>Pseudo-nitzschia</taxon>
    </lineage>
</organism>
<dbReference type="GO" id="GO:0030687">
    <property type="term" value="C:preribosome, large subunit precursor"/>
    <property type="evidence" value="ECO:0007669"/>
    <property type="project" value="TreeGrafter"/>
</dbReference>
<dbReference type="PANTHER" id="PTHR12661:SF5">
    <property type="entry name" value="SUPPRESSOR OF SWI4 1 HOMOLOG"/>
    <property type="match status" value="1"/>
</dbReference>
<dbReference type="InterPro" id="IPR045112">
    <property type="entry name" value="PPAN-like"/>
</dbReference>
<accession>A0A448ZQ31</accession>
<evidence type="ECO:0000256" key="1">
    <source>
        <dbReference type="SAM" id="MobiDB-lite"/>
    </source>
</evidence>
<feature type="region of interest" description="Disordered" evidence="1">
    <location>
        <begin position="188"/>
        <end position="273"/>
    </location>
</feature>
<dbReference type="AlphaFoldDB" id="A0A448ZQ31"/>
<dbReference type="PROSITE" id="PS50833">
    <property type="entry name" value="BRIX"/>
    <property type="match status" value="1"/>
</dbReference>
<feature type="compositionally biased region" description="Basic and acidic residues" evidence="1">
    <location>
        <begin position="217"/>
        <end position="228"/>
    </location>
</feature>
<dbReference type="EMBL" id="CAACVS010000620">
    <property type="protein sequence ID" value="VEU44162.1"/>
    <property type="molecule type" value="Genomic_DNA"/>
</dbReference>
<proteinExistence type="predicted"/>
<evidence type="ECO:0000313" key="4">
    <source>
        <dbReference type="Proteomes" id="UP000291116"/>
    </source>
</evidence>
<name>A0A448ZQ31_9STRA</name>
<dbReference type="Proteomes" id="UP000291116">
    <property type="component" value="Unassembled WGS sequence"/>
</dbReference>
<gene>
    <name evidence="3" type="ORF">PSNMU_V1.4_AUG-EV-PASAV3_0112370</name>
</gene>
<feature type="compositionally biased region" description="Acidic residues" evidence="1">
    <location>
        <begin position="244"/>
        <end position="265"/>
    </location>
</feature>
<dbReference type="GO" id="GO:0000027">
    <property type="term" value="P:ribosomal large subunit assembly"/>
    <property type="evidence" value="ECO:0007669"/>
    <property type="project" value="TreeGrafter"/>
</dbReference>
<dbReference type="Pfam" id="PF04427">
    <property type="entry name" value="Brix"/>
    <property type="match status" value="1"/>
</dbReference>
<reference evidence="3 4" key="1">
    <citation type="submission" date="2019-01" db="EMBL/GenBank/DDBJ databases">
        <authorList>
            <person name="Ferrante I. M."/>
        </authorList>
    </citation>
    <scope>NUCLEOTIDE SEQUENCE [LARGE SCALE GENOMIC DNA]</scope>
    <source>
        <strain evidence="3 4">B856</strain>
    </source>
</reference>
<dbReference type="InterPro" id="IPR007109">
    <property type="entry name" value="Brix"/>
</dbReference>
<feature type="compositionally biased region" description="Basic and acidic residues" evidence="1">
    <location>
        <begin position="188"/>
        <end position="210"/>
    </location>
</feature>
<protein>
    <recommendedName>
        <fullName evidence="2">Brix domain-containing protein</fullName>
    </recommendedName>
</protein>